<gene>
    <name evidence="1" type="ORF">FOE78_16490</name>
</gene>
<name>A0A516Q1M6_9ACTN</name>
<dbReference type="Proteomes" id="UP000319263">
    <property type="component" value="Chromosome"/>
</dbReference>
<dbReference type="AlphaFoldDB" id="A0A516Q1M6"/>
<dbReference type="Pfam" id="PF13242">
    <property type="entry name" value="Hydrolase_like"/>
    <property type="match status" value="1"/>
</dbReference>
<dbReference type="InterPro" id="IPR023214">
    <property type="entry name" value="HAD_sf"/>
</dbReference>
<dbReference type="KEGG" id="mik:FOE78_16490"/>
<dbReference type="InterPro" id="IPR036412">
    <property type="entry name" value="HAD-like_sf"/>
</dbReference>
<protein>
    <submittedName>
        <fullName evidence="1">HAD-IIA family hydrolase</fullName>
    </submittedName>
</protein>
<dbReference type="PANTHER" id="PTHR19288">
    <property type="entry name" value="4-NITROPHENYLPHOSPHATASE-RELATED"/>
    <property type="match status" value="1"/>
</dbReference>
<organism evidence="1 2">
    <name type="scientific">Microlunatus elymi</name>
    <dbReference type="NCBI Taxonomy" id="2596828"/>
    <lineage>
        <taxon>Bacteria</taxon>
        <taxon>Bacillati</taxon>
        <taxon>Actinomycetota</taxon>
        <taxon>Actinomycetes</taxon>
        <taxon>Propionibacteriales</taxon>
        <taxon>Propionibacteriaceae</taxon>
        <taxon>Microlunatus</taxon>
    </lineage>
</organism>
<accession>A0A516Q1M6</accession>
<evidence type="ECO:0000313" key="2">
    <source>
        <dbReference type="Proteomes" id="UP000319263"/>
    </source>
</evidence>
<dbReference type="PANTHER" id="PTHR19288:SF95">
    <property type="entry name" value="D-GLYCEROL 3-PHOSPHATE PHOSPHATASE"/>
    <property type="match status" value="1"/>
</dbReference>
<reference evidence="1 2" key="1">
    <citation type="submission" date="2019-07" db="EMBL/GenBank/DDBJ databases">
        <title>Microlunatus dokdonensis sp. nov. isolated from the rhizospheric soil of the wild plant Elymus tsukushiensis.</title>
        <authorList>
            <person name="Ghim S.-Y."/>
            <person name="Hwang Y.-J."/>
            <person name="Son J.-S."/>
            <person name="Shin J.-H."/>
        </authorList>
    </citation>
    <scope>NUCLEOTIDE SEQUENCE [LARGE SCALE GENOMIC DNA]</scope>
    <source>
        <strain evidence="1 2">KUDC0627</strain>
    </source>
</reference>
<dbReference type="Pfam" id="PF13344">
    <property type="entry name" value="Hydrolase_6"/>
    <property type="match status" value="1"/>
</dbReference>
<dbReference type="GO" id="GO:0005737">
    <property type="term" value="C:cytoplasm"/>
    <property type="evidence" value="ECO:0007669"/>
    <property type="project" value="TreeGrafter"/>
</dbReference>
<proteinExistence type="predicted"/>
<dbReference type="EMBL" id="CP041692">
    <property type="protein sequence ID" value="QDP97308.1"/>
    <property type="molecule type" value="Genomic_DNA"/>
</dbReference>
<sequence>MTADPTKENRVLIDRYDSALFDLDGVIYLGPQPVPGAAEALDRLHDHGVRIGYVTNNAARTPAAVVDQLRGFGIACEESDVVTSAQAGARELLDRFGPGARVLAVGGDGLQTALDEAGLVRVDSADDHPVAVIQGYHPDLSWQAITEAALAIRQGAFWVATNTDPTRPTERGLVPGNGAAVAAVRAAVEVDPVVAGKPYRPLMEETVRRLKADRPIFVGDRIDTDIAGAGNLDIDSLLVLTGSHGPVQLFSAMGIERPTHLGASVADLLLAERVAEQTGEDKVAVGDIEASIDRQQQLRLSREPADDELLDAIWAAAKLLWQCADADLPVSGLELAGRLSNRLDSHH</sequence>
<keyword evidence="1" id="KW-0378">Hydrolase</keyword>
<keyword evidence="2" id="KW-1185">Reference proteome</keyword>
<evidence type="ECO:0000313" key="1">
    <source>
        <dbReference type="EMBL" id="QDP97308.1"/>
    </source>
</evidence>
<dbReference type="GO" id="GO:0016791">
    <property type="term" value="F:phosphatase activity"/>
    <property type="evidence" value="ECO:0007669"/>
    <property type="project" value="TreeGrafter"/>
</dbReference>
<dbReference type="Gene3D" id="3.40.50.1000">
    <property type="entry name" value="HAD superfamily/HAD-like"/>
    <property type="match status" value="2"/>
</dbReference>
<dbReference type="OrthoDB" id="9810449at2"/>
<dbReference type="NCBIfam" id="TIGR01460">
    <property type="entry name" value="HAD-SF-IIA"/>
    <property type="match status" value="1"/>
</dbReference>
<dbReference type="SUPFAM" id="SSF56784">
    <property type="entry name" value="HAD-like"/>
    <property type="match status" value="1"/>
</dbReference>
<dbReference type="InterPro" id="IPR006357">
    <property type="entry name" value="HAD-SF_hydro_IIA"/>
</dbReference>